<feature type="region of interest" description="Disordered" evidence="1">
    <location>
        <begin position="184"/>
        <end position="206"/>
    </location>
</feature>
<gene>
    <name evidence="2" type="ORF">PRUPE_7G254800</name>
</gene>
<evidence type="ECO:0000313" key="2">
    <source>
        <dbReference type="EMBL" id="ONH98565.1"/>
    </source>
</evidence>
<organism evidence="2 3">
    <name type="scientific">Prunus persica</name>
    <name type="common">Peach</name>
    <name type="synonym">Amygdalus persica</name>
    <dbReference type="NCBI Taxonomy" id="3760"/>
    <lineage>
        <taxon>Eukaryota</taxon>
        <taxon>Viridiplantae</taxon>
        <taxon>Streptophyta</taxon>
        <taxon>Embryophyta</taxon>
        <taxon>Tracheophyta</taxon>
        <taxon>Spermatophyta</taxon>
        <taxon>Magnoliopsida</taxon>
        <taxon>eudicotyledons</taxon>
        <taxon>Gunneridae</taxon>
        <taxon>Pentapetalae</taxon>
        <taxon>rosids</taxon>
        <taxon>fabids</taxon>
        <taxon>Rosales</taxon>
        <taxon>Rosaceae</taxon>
        <taxon>Amygdaloideae</taxon>
        <taxon>Amygdaleae</taxon>
        <taxon>Prunus</taxon>
    </lineage>
</organism>
<dbReference type="Gramene" id="ONH98565">
    <property type="protein sequence ID" value="ONH98565"/>
    <property type="gene ID" value="PRUPE_7G254800"/>
</dbReference>
<evidence type="ECO:0000256" key="1">
    <source>
        <dbReference type="SAM" id="MobiDB-lite"/>
    </source>
</evidence>
<dbReference type="eggNOG" id="ENOG502S6VD">
    <property type="taxonomic scope" value="Eukaryota"/>
</dbReference>
<dbReference type="STRING" id="3760.A0A251NGW5"/>
<dbReference type="Proteomes" id="UP000006882">
    <property type="component" value="Chromosome G7"/>
</dbReference>
<dbReference type="PANTHER" id="PTHR47076:SF1">
    <property type="entry name" value="NHL DOMAIN PROTEIN"/>
    <property type="match status" value="1"/>
</dbReference>
<keyword evidence="3" id="KW-1185">Reference proteome</keyword>
<name>A0A251NGW5_PRUPE</name>
<dbReference type="PANTHER" id="PTHR47076">
    <property type="entry name" value="NHL DOMAIN PROTEIN"/>
    <property type="match status" value="1"/>
</dbReference>
<dbReference type="EMBL" id="CM007657">
    <property type="protein sequence ID" value="ONH98565.1"/>
    <property type="molecule type" value="Genomic_DNA"/>
</dbReference>
<accession>A0A251NGW5</accession>
<feature type="compositionally biased region" description="Polar residues" evidence="1">
    <location>
        <begin position="197"/>
        <end position="206"/>
    </location>
</feature>
<dbReference type="AlphaFoldDB" id="A0A251NGW5"/>
<reference evidence="2 3" key="1">
    <citation type="journal article" date="2013" name="Nat. Genet.">
        <title>The high-quality draft genome of peach (Prunus persica) identifies unique patterns of genetic diversity, domestication and genome evolution.</title>
        <authorList>
            <consortium name="International Peach Genome Initiative"/>
            <person name="Verde I."/>
            <person name="Abbott A.G."/>
            <person name="Scalabrin S."/>
            <person name="Jung S."/>
            <person name="Shu S."/>
            <person name="Marroni F."/>
            <person name="Zhebentyayeva T."/>
            <person name="Dettori M.T."/>
            <person name="Grimwood J."/>
            <person name="Cattonaro F."/>
            <person name="Zuccolo A."/>
            <person name="Rossini L."/>
            <person name="Jenkins J."/>
            <person name="Vendramin E."/>
            <person name="Meisel L.A."/>
            <person name="Decroocq V."/>
            <person name="Sosinski B."/>
            <person name="Prochnik S."/>
            <person name="Mitros T."/>
            <person name="Policriti A."/>
            <person name="Cipriani G."/>
            <person name="Dondini L."/>
            <person name="Ficklin S."/>
            <person name="Goodstein D.M."/>
            <person name="Xuan P."/>
            <person name="Del Fabbro C."/>
            <person name="Aramini V."/>
            <person name="Copetti D."/>
            <person name="Gonzalez S."/>
            <person name="Horner D.S."/>
            <person name="Falchi R."/>
            <person name="Lucas S."/>
            <person name="Mica E."/>
            <person name="Maldonado J."/>
            <person name="Lazzari B."/>
            <person name="Bielenberg D."/>
            <person name="Pirona R."/>
            <person name="Miculan M."/>
            <person name="Barakat A."/>
            <person name="Testolin R."/>
            <person name="Stella A."/>
            <person name="Tartarini S."/>
            <person name="Tonutti P."/>
            <person name="Arus P."/>
            <person name="Orellana A."/>
            <person name="Wells C."/>
            <person name="Main D."/>
            <person name="Vizzotto G."/>
            <person name="Silva H."/>
            <person name="Salamini F."/>
            <person name="Schmutz J."/>
            <person name="Morgante M."/>
            <person name="Rokhsar D.S."/>
        </authorList>
    </citation>
    <scope>NUCLEOTIDE SEQUENCE [LARGE SCALE GENOMIC DNA]</scope>
    <source>
        <strain evidence="3">cv. Nemared</strain>
    </source>
</reference>
<sequence>MAMASNNEHKPTLIMNHTSPIYEYERYEGEDLDDYHQDQDASSSSSSSPPCGVGDCFGLFGFTSCTWRQNHDNDYERKYLLQQEGGWHKETTWWWRKKLTKAKESTQVLDGSKWKTFIRKIAGYCKTMKQKQNNRLSKKQKQKNTRFQYDFHSYALNFDGGVAREGNDAALDFAARFAAPLSNEHGSIGRPVHETTLESASIESKR</sequence>
<evidence type="ECO:0000313" key="3">
    <source>
        <dbReference type="Proteomes" id="UP000006882"/>
    </source>
</evidence>
<protein>
    <submittedName>
        <fullName evidence="2">Uncharacterized protein</fullName>
    </submittedName>
</protein>
<proteinExistence type="predicted"/>